<accession>D9TLR7</accession>
<dbReference type="Proteomes" id="UP000001626">
    <property type="component" value="Chromosome"/>
</dbReference>
<evidence type="ECO:0000313" key="1">
    <source>
        <dbReference type="EMBL" id="ADL70004.1"/>
    </source>
</evidence>
<dbReference type="KEGG" id="ttm:Tthe_2549"/>
<dbReference type="InterPro" id="IPR025354">
    <property type="entry name" value="DUF4258"/>
</dbReference>
<reference evidence="1 2" key="1">
    <citation type="submission" date="2010-08" db="EMBL/GenBank/DDBJ databases">
        <title>Complete sequence of Thermoanaerobacterium thermosaccharolyticum DSM 571.</title>
        <authorList>
            <consortium name="US DOE Joint Genome Institute"/>
            <person name="Lucas S."/>
            <person name="Copeland A."/>
            <person name="Lapidus A."/>
            <person name="Cheng J.-F."/>
            <person name="Bruce D."/>
            <person name="Goodwin L."/>
            <person name="Pitluck S."/>
            <person name="Teshima H."/>
            <person name="Detter J.C."/>
            <person name="Han C."/>
            <person name="Tapia R."/>
            <person name="Land M."/>
            <person name="Hauser L."/>
            <person name="Chang Y.-J."/>
            <person name="Jeffries C."/>
            <person name="Kyrpides N."/>
            <person name="Ivanova N."/>
            <person name="Mikhailova N."/>
            <person name="Hemme C.L."/>
            <person name="Woyke T."/>
        </authorList>
    </citation>
    <scope>NUCLEOTIDE SEQUENCE [LARGE SCALE GENOMIC DNA]</scope>
    <source>
        <strain evidence="2">ATCC 7956 / DSM 571 / NCIMB 9385 / NCA 3814 / NCTC 13789 / WDCM 00135 / 2032</strain>
    </source>
</reference>
<dbReference type="eggNOG" id="ENOG5032Z5Y">
    <property type="taxonomic scope" value="Bacteria"/>
</dbReference>
<evidence type="ECO:0000313" key="2">
    <source>
        <dbReference type="Proteomes" id="UP000001626"/>
    </source>
</evidence>
<dbReference type="RefSeq" id="WP_013298961.1">
    <property type="nucleotide sequence ID" value="NC_014410.1"/>
</dbReference>
<name>D9TLR7_THETC</name>
<organism evidence="1 2">
    <name type="scientific">Thermoanaerobacterium thermosaccharolyticum (strain ATCC 7956 / DSM 571 / NCIMB 9385 / NCA 3814 / NCTC 13789 / WDCM 00135 / 2032)</name>
    <name type="common">Clostridium thermosaccharolyticum</name>
    <dbReference type="NCBI Taxonomy" id="580327"/>
    <lineage>
        <taxon>Bacteria</taxon>
        <taxon>Bacillati</taxon>
        <taxon>Bacillota</taxon>
        <taxon>Clostridia</taxon>
        <taxon>Thermoanaerobacterales</taxon>
        <taxon>Thermoanaerobacteraceae</taxon>
        <taxon>Thermoanaerobacterium</taxon>
    </lineage>
</organism>
<dbReference type="STRING" id="580327.Tthe_2549"/>
<dbReference type="EMBL" id="CP002171">
    <property type="protein sequence ID" value="ADL70004.1"/>
    <property type="molecule type" value="Genomic_DNA"/>
</dbReference>
<dbReference type="OrthoDB" id="964236at2"/>
<keyword evidence="2" id="KW-1185">Reference proteome</keyword>
<dbReference type="GeneID" id="93865344"/>
<dbReference type="HOGENOM" id="CLU_161787_0_1_9"/>
<protein>
    <recommendedName>
        <fullName evidence="3">DUF4258 domain-containing protein</fullName>
    </recommendedName>
</protein>
<dbReference type="AlphaFoldDB" id="D9TLR7"/>
<dbReference type="Pfam" id="PF14076">
    <property type="entry name" value="DUF4258"/>
    <property type="match status" value="1"/>
</dbReference>
<proteinExistence type="predicted"/>
<gene>
    <name evidence="1" type="ordered locus">Tthe_2549</name>
</gene>
<evidence type="ECO:0008006" key="3">
    <source>
        <dbReference type="Google" id="ProtNLM"/>
    </source>
</evidence>
<sequence length="107" mass="12463">MNDFDIKMIKKLILKGQWLLSEHALDKLLERNLRIVDVLTSILNGEILEDYPDDPRGHSCLILGKKDNKYIHTVCGFQNKSLVIITSYIPELPKWIDERTRGGKYHE</sequence>